<keyword evidence="4" id="KW-1185">Reference proteome</keyword>
<evidence type="ECO:0000313" key="3">
    <source>
        <dbReference type="EMBL" id="BDG73458.1"/>
    </source>
</evidence>
<organism evidence="3 4">
    <name type="scientific">Roseomonas fluvialis</name>
    <dbReference type="NCBI Taxonomy" id="1750527"/>
    <lineage>
        <taxon>Bacteria</taxon>
        <taxon>Pseudomonadati</taxon>
        <taxon>Pseudomonadota</taxon>
        <taxon>Alphaproteobacteria</taxon>
        <taxon>Acetobacterales</taxon>
        <taxon>Roseomonadaceae</taxon>
        <taxon>Roseomonas</taxon>
    </lineage>
</organism>
<accession>A0ABN6P6T7</accession>
<gene>
    <name evidence="3" type="ORF">Rmf_33870</name>
</gene>
<proteinExistence type="predicted"/>
<dbReference type="Pfam" id="PF13403">
    <property type="entry name" value="Hint_2"/>
    <property type="match status" value="1"/>
</dbReference>
<evidence type="ECO:0000256" key="1">
    <source>
        <dbReference type="SAM" id="MobiDB-lite"/>
    </source>
</evidence>
<evidence type="ECO:0000259" key="2">
    <source>
        <dbReference type="Pfam" id="PF13403"/>
    </source>
</evidence>
<evidence type="ECO:0000313" key="4">
    <source>
        <dbReference type="Proteomes" id="UP000831327"/>
    </source>
</evidence>
<dbReference type="InterPro" id="IPR028992">
    <property type="entry name" value="Hedgehog/Intein_dom"/>
</dbReference>
<sequence length="175" mass="18569">MVVTIDGESAIDAVFPGDIVLVVGRVGYSPIQRMNEVTVDLSVRPDAAPILIRRGALDIGSPLRDTILAPHTLIGLDERLVPVVALVNGRSIVRAPHTGRIRYLQVEMCVHEMIIVDGIRVATEAQADVPCRPVIGPGADLDRIRARIAARIGQPDGGAGTALPGPRRRGLGGPF</sequence>
<feature type="region of interest" description="Disordered" evidence="1">
    <location>
        <begin position="155"/>
        <end position="175"/>
    </location>
</feature>
<dbReference type="EMBL" id="AP025637">
    <property type="protein sequence ID" value="BDG73458.1"/>
    <property type="molecule type" value="Genomic_DNA"/>
</dbReference>
<protein>
    <recommendedName>
        <fullName evidence="2">Hedgehog/Intein (Hint) domain-containing protein</fullName>
    </recommendedName>
</protein>
<feature type="domain" description="Hedgehog/Intein (Hint)" evidence="2">
    <location>
        <begin position="2"/>
        <end position="121"/>
    </location>
</feature>
<dbReference type="Proteomes" id="UP000831327">
    <property type="component" value="Chromosome"/>
</dbReference>
<reference evidence="3 4" key="1">
    <citation type="journal article" date="2016" name="Microbes Environ.">
        <title>Phylogenetically diverse aerobic anoxygenic phototrophic bacteria isolated from epilithic biofilms in Tama river, Japan.</title>
        <authorList>
            <person name="Hirose S."/>
            <person name="Matsuura K."/>
            <person name="Haruta S."/>
        </authorList>
    </citation>
    <scope>NUCLEOTIDE SEQUENCE [LARGE SCALE GENOMIC DNA]</scope>
    <source>
        <strain evidence="3 4">S08</strain>
    </source>
</reference>
<name>A0ABN6P6T7_9PROT</name>
<feature type="compositionally biased region" description="Basic residues" evidence="1">
    <location>
        <begin position="166"/>
        <end position="175"/>
    </location>
</feature>